<dbReference type="GO" id="GO:0032438">
    <property type="term" value="P:melanosome organization"/>
    <property type="evidence" value="ECO:0007669"/>
    <property type="project" value="TreeGrafter"/>
</dbReference>
<dbReference type="GO" id="GO:0050848">
    <property type="term" value="P:regulation of calcium-mediated signaling"/>
    <property type="evidence" value="ECO:0007669"/>
    <property type="project" value="TreeGrafter"/>
</dbReference>
<organism evidence="3 4">
    <name type="scientific">Muraenolepis orangiensis</name>
    <name type="common">Patagonian moray cod</name>
    <dbReference type="NCBI Taxonomy" id="630683"/>
    <lineage>
        <taxon>Eukaryota</taxon>
        <taxon>Metazoa</taxon>
        <taxon>Chordata</taxon>
        <taxon>Craniata</taxon>
        <taxon>Vertebrata</taxon>
        <taxon>Euteleostomi</taxon>
        <taxon>Actinopterygii</taxon>
        <taxon>Neopterygii</taxon>
        <taxon>Teleostei</taxon>
        <taxon>Neoteleostei</taxon>
        <taxon>Acanthomorphata</taxon>
        <taxon>Zeiogadaria</taxon>
        <taxon>Gadariae</taxon>
        <taxon>Gadiformes</taxon>
        <taxon>Muraenolepidoidei</taxon>
        <taxon>Muraenolepididae</taxon>
        <taxon>Muraenolepis</taxon>
    </lineage>
</organism>
<evidence type="ECO:0000256" key="2">
    <source>
        <dbReference type="SAM" id="Phobius"/>
    </source>
</evidence>
<feature type="compositionally biased region" description="Low complexity" evidence="1">
    <location>
        <begin position="188"/>
        <end position="203"/>
    </location>
</feature>
<dbReference type="InterPro" id="IPR001414">
    <property type="entry name" value="GPR143"/>
</dbReference>
<dbReference type="GO" id="GO:0005886">
    <property type="term" value="C:plasma membrane"/>
    <property type="evidence" value="ECO:0007669"/>
    <property type="project" value="TreeGrafter"/>
</dbReference>
<feature type="region of interest" description="Disordered" evidence="1">
    <location>
        <begin position="173"/>
        <end position="258"/>
    </location>
</feature>
<dbReference type="OrthoDB" id="10069455at2759"/>
<evidence type="ECO:0000256" key="1">
    <source>
        <dbReference type="SAM" id="MobiDB-lite"/>
    </source>
</evidence>
<keyword evidence="2" id="KW-1133">Transmembrane helix</keyword>
<dbReference type="Gene3D" id="1.20.1070.10">
    <property type="entry name" value="Rhodopsin 7-helix transmembrane proteins"/>
    <property type="match status" value="1"/>
</dbReference>
<evidence type="ECO:0000313" key="4">
    <source>
        <dbReference type="Proteomes" id="UP001148018"/>
    </source>
</evidence>
<dbReference type="GO" id="GO:0035643">
    <property type="term" value="F:L-DOPA receptor activity"/>
    <property type="evidence" value="ECO:0007669"/>
    <property type="project" value="TreeGrafter"/>
</dbReference>
<dbReference type="Proteomes" id="UP001148018">
    <property type="component" value="Unassembled WGS sequence"/>
</dbReference>
<feature type="transmembrane region" description="Helical" evidence="2">
    <location>
        <begin position="103"/>
        <end position="129"/>
    </location>
</feature>
<reference evidence="3" key="1">
    <citation type="submission" date="2022-07" db="EMBL/GenBank/DDBJ databases">
        <title>Chromosome-level genome of Muraenolepis orangiensis.</title>
        <authorList>
            <person name="Kim J."/>
        </authorList>
    </citation>
    <scope>NUCLEOTIDE SEQUENCE</scope>
    <source>
        <strain evidence="3">KU_S4_2022</strain>
        <tissue evidence="3">Muscle</tissue>
    </source>
</reference>
<keyword evidence="2" id="KW-0472">Membrane</keyword>
<sequence length="258" mass="28745">MQHAIPHYITTYAPMLLVLVANPVFFIRTTSAVTSLLKGRQGIYTENERRLASEIKIRFFKIMLVFCVCWVPNIINESLLFYLELQPDVGASSLRTVRNAALITWFFMGILNPMQAFLNTLAFHGWTGVDVDLGLGRKRGELAWDSMSTSAPHAVGGYNPTVGTTLLYQSHVQEGRKSAAGNGRHPSDSISVLSEVSESSTVEIHMSSEQRHFDDVVDADDESPENWRTTNARHRRRPPPLRPQGQRSHSALGGGQDP</sequence>
<dbReference type="GO" id="GO:0072545">
    <property type="term" value="F:L-tyrosine binding"/>
    <property type="evidence" value="ECO:0007669"/>
    <property type="project" value="InterPro"/>
</dbReference>
<evidence type="ECO:0000313" key="3">
    <source>
        <dbReference type="EMBL" id="KAJ3592407.1"/>
    </source>
</evidence>
<dbReference type="GO" id="GO:0035240">
    <property type="term" value="F:dopamine binding"/>
    <property type="evidence" value="ECO:0007669"/>
    <property type="project" value="InterPro"/>
</dbReference>
<comment type="caution">
    <text evidence="3">The sequence shown here is derived from an EMBL/GenBank/DDBJ whole genome shotgun (WGS) entry which is preliminary data.</text>
</comment>
<name>A0A9Q0I9S0_9TELE</name>
<dbReference type="Pfam" id="PF02101">
    <property type="entry name" value="Ocular_alb"/>
    <property type="match status" value="1"/>
</dbReference>
<dbReference type="GO" id="GO:0033162">
    <property type="term" value="C:melanosome membrane"/>
    <property type="evidence" value="ECO:0007669"/>
    <property type="project" value="TreeGrafter"/>
</dbReference>
<feature type="transmembrane region" description="Helical" evidence="2">
    <location>
        <begin position="12"/>
        <end position="37"/>
    </location>
</feature>
<feature type="transmembrane region" description="Helical" evidence="2">
    <location>
        <begin position="58"/>
        <end position="83"/>
    </location>
</feature>
<dbReference type="EMBL" id="JANIIK010000113">
    <property type="protein sequence ID" value="KAJ3592407.1"/>
    <property type="molecule type" value="Genomic_DNA"/>
</dbReference>
<dbReference type="PANTHER" id="PTHR15177:SF2">
    <property type="entry name" value="G-PROTEIN COUPLED RECEPTOR 143"/>
    <property type="match status" value="1"/>
</dbReference>
<dbReference type="PRINTS" id="PR00965">
    <property type="entry name" value="OCULARALBNSM"/>
</dbReference>
<protein>
    <recommendedName>
        <fullName evidence="5">G-protein coupled receptor 143</fullName>
    </recommendedName>
</protein>
<feature type="compositionally biased region" description="Basic and acidic residues" evidence="1">
    <location>
        <begin position="206"/>
        <end position="215"/>
    </location>
</feature>
<keyword evidence="4" id="KW-1185">Reference proteome</keyword>
<evidence type="ECO:0008006" key="5">
    <source>
        <dbReference type="Google" id="ProtNLM"/>
    </source>
</evidence>
<dbReference type="AlphaFoldDB" id="A0A9Q0I9S0"/>
<dbReference type="GO" id="GO:0072544">
    <property type="term" value="F:L-DOPA binding"/>
    <property type="evidence" value="ECO:0007669"/>
    <property type="project" value="InterPro"/>
</dbReference>
<keyword evidence="2" id="KW-0812">Transmembrane</keyword>
<accession>A0A9Q0I9S0</accession>
<gene>
    <name evidence="3" type="ORF">NHX12_007534</name>
</gene>
<dbReference type="PANTHER" id="PTHR15177">
    <property type="entry name" value="G-PROTEIN COUPLED RECEPTOR 143"/>
    <property type="match status" value="1"/>
</dbReference>
<proteinExistence type="predicted"/>